<proteinExistence type="predicted"/>
<dbReference type="OrthoDB" id="3245657at2759"/>
<dbReference type="Gene3D" id="2.60.120.260">
    <property type="entry name" value="Galactose-binding domain-like"/>
    <property type="match status" value="1"/>
</dbReference>
<evidence type="ECO:0000256" key="1">
    <source>
        <dbReference type="SAM" id="SignalP"/>
    </source>
</evidence>
<accession>A0A8E2ARL3</accession>
<dbReference type="Proteomes" id="UP000250043">
    <property type="component" value="Unassembled WGS sequence"/>
</dbReference>
<keyword evidence="3" id="KW-1185">Reference proteome</keyword>
<feature type="chain" id="PRO_5034131801" evidence="1">
    <location>
        <begin position="23"/>
        <end position="185"/>
    </location>
</feature>
<protein>
    <submittedName>
        <fullName evidence="2">Uncharacterized protein</fullName>
    </submittedName>
</protein>
<organism evidence="2 3">
    <name type="scientific">Obba rivulosa</name>
    <dbReference type="NCBI Taxonomy" id="1052685"/>
    <lineage>
        <taxon>Eukaryota</taxon>
        <taxon>Fungi</taxon>
        <taxon>Dikarya</taxon>
        <taxon>Basidiomycota</taxon>
        <taxon>Agaricomycotina</taxon>
        <taxon>Agaricomycetes</taxon>
        <taxon>Polyporales</taxon>
        <taxon>Gelatoporiaceae</taxon>
        <taxon>Obba</taxon>
    </lineage>
</organism>
<evidence type="ECO:0000313" key="3">
    <source>
        <dbReference type="Proteomes" id="UP000250043"/>
    </source>
</evidence>
<feature type="signal peptide" evidence="1">
    <location>
        <begin position="1"/>
        <end position="22"/>
    </location>
</feature>
<sequence>MSLALGAILLLFSARCTVLVAATPFNISIDDSMGDPFTGEQWSYYPPNLWNVGQNCSGCTAHPDPSDAYLNTWHDSTFYPQPGISPEPNVPTTATITFNGTALYVYCMIAHSSVSPDGNTDMTFMIDNEIVGGYAEAPTGQMSYDYNILVYSNDALVPGFHTFTLINGHVNGNKSLVLLDYAMYT</sequence>
<name>A0A8E2ARL3_9APHY</name>
<reference evidence="2 3" key="1">
    <citation type="submission" date="2016-07" db="EMBL/GenBank/DDBJ databases">
        <title>Draft genome of the white-rot fungus Obba rivulosa 3A-2.</title>
        <authorList>
            <consortium name="DOE Joint Genome Institute"/>
            <person name="Miettinen O."/>
            <person name="Riley R."/>
            <person name="Acob R."/>
            <person name="Barry K."/>
            <person name="Cullen D."/>
            <person name="De Vries R."/>
            <person name="Hainaut M."/>
            <person name="Hatakka A."/>
            <person name="Henrissat B."/>
            <person name="Hilden K."/>
            <person name="Kuo R."/>
            <person name="Labutti K."/>
            <person name="Lipzen A."/>
            <person name="Makela M.R."/>
            <person name="Sandor L."/>
            <person name="Spatafora J.W."/>
            <person name="Grigoriev I.V."/>
            <person name="Hibbett D.S."/>
        </authorList>
    </citation>
    <scope>NUCLEOTIDE SEQUENCE [LARGE SCALE GENOMIC DNA]</scope>
    <source>
        <strain evidence="2 3">3A-2</strain>
    </source>
</reference>
<evidence type="ECO:0000313" key="2">
    <source>
        <dbReference type="EMBL" id="OCH86684.1"/>
    </source>
</evidence>
<gene>
    <name evidence="2" type="ORF">OBBRIDRAFT_737541</name>
</gene>
<dbReference type="AlphaFoldDB" id="A0A8E2ARL3"/>
<keyword evidence="1" id="KW-0732">Signal</keyword>
<dbReference type="EMBL" id="KV722516">
    <property type="protein sequence ID" value="OCH86684.1"/>
    <property type="molecule type" value="Genomic_DNA"/>
</dbReference>